<protein>
    <submittedName>
        <fullName evidence="2">MZT2B isoform 1</fullName>
    </submittedName>
</protein>
<feature type="region of interest" description="Disordered" evidence="1">
    <location>
        <begin position="1"/>
        <end position="22"/>
    </location>
</feature>
<comment type="caution">
    <text evidence="2">The sequence shown here is derived from an EMBL/GenBank/DDBJ whole genome shotgun (WGS) entry which is preliminary data.</text>
</comment>
<sequence>MAQSDHACLSVSAQQLQGPSRPPFSLPGTITPLRTPLFLGPLACGLSGSAPQPGCHTLTFLSSPYPTPFPPPLLLPVLSQVVVIGLSLVVGALPCFHGKCPAPGGRKTCKLQGQDHVGQRCPVA</sequence>
<dbReference type="AlphaFoldDB" id="A0A2J8IQ77"/>
<evidence type="ECO:0000256" key="1">
    <source>
        <dbReference type="SAM" id="MobiDB-lite"/>
    </source>
</evidence>
<accession>A0A2J8IQ77</accession>
<dbReference type="Proteomes" id="UP000236370">
    <property type="component" value="Unassembled WGS sequence"/>
</dbReference>
<evidence type="ECO:0000313" key="3">
    <source>
        <dbReference type="Proteomes" id="UP000236370"/>
    </source>
</evidence>
<proteinExistence type="predicted"/>
<gene>
    <name evidence="2" type="ORF">CK820_G0054126</name>
</gene>
<evidence type="ECO:0000313" key="2">
    <source>
        <dbReference type="EMBL" id="PNI12681.1"/>
    </source>
</evidence>
<organism evidence="2 3">
    <name type="scientific">Pan troglodytes</name>
    <name type="common">Chimpanzee</name>
    <dbReference type="NCBI Taxonomy" id="9598"/>
    <lineage>
        <taxon>Eukaryota</taxon>
        <taxon>Metazoa</taxon>
        <taxon>Chordata</taxon>
        <taxon>Craniata</taxon>
        <taxon>Vertebrata</taxon>
        <taxon>Euteleostomi</taxon>
        <taxon>Mammalia</taxon>
        <taxon>Eutheria</taxon>
        <taxon>Euarchontoglires</taxon>
        <taxon>Primates</taxon>
        <taxon>Haplorrhini</taxon>
        <taxon>Catarrhini</taxon>
        <taxon>Hominidae</taxon>
        <taxon>Pan</taxon>
    </lineage>
</organism>
<dbReference type="EMBL" id="NBAG03000637">
    <property type="protein sequence ID" value="PNI12681.1"/>
    <property type="molecule type" value="Genomic_DNA"/>
</dbReference>
<reference evidence="2 3" key="1">
    <citation type="submission" date="2017-12" db="EMBL/GenBank/DDBJ databases">
        <title>High-resolution comparative analysis of great ape genomes.</title>
        <authorList>
            <person name="Pollen A."/>
            <person name="Hastie A."/>
            <person name="Hormozdiari F."/>
            <person name="Dougherty M."/>
            <person name="Liu R."/>
            <person name="Chaisson M."/>
            <person name="Hoppe E."/>
            <person name="Hill C."/>
            <person name="Pang A."/>
            <person name="Hillier L."/>
            <person name="Baker C."/>
            <person name="Armstrong J."/>
            <person name="Shendure J."/>
            <person name="Paten B."/>
            <person name="Wilson R."/>
            <person name="Chao H."/>
            <person name="Schneider V."/>
            <person name="Ventura M."/>
            <person name="Kronenberg Z."/>
            <person name="Murali S."/>
            <person name="Gordon D."/>
            <person name="Cantsilieris S."/>
            <person name="Munson K."/>
            <person name="Nelson B."/>
            <person name="Raja A."/>
            <person name="Underwood J."/>
            <person name="Diekhans M."/>
            <person name="Fiddes I."/>
            <person name="Haussler D."/>
            <person name="Eichler E."/>
        </authorList>
    </citation>
    <scope>NUCLEOTIDE SEQUENCE [LARGE SCALE GENOMIC DNA]</scope>
    <source>
        <strain evidence="2">Yerkes chimp pedigree #C0471</strain>
    </source>
</reference>
<name>A0A2J8IQ77_PANTR</name>